<feature type="transmembrane region" description="Helical" evidence="8">
    <location>
        <begin position="287"/>
        <end position="311"/>
    </location>
</feature>
<keyword evidence="3 8" id="KW-0812">Transmembrane</keyword>
<comment type="subcellular location">
    <subcellularLocation>
        <location evidence="1">Membrane</location>
        <topology evidence="1">Multi-pass membrane protein</topology>
    </subcellularLocation>
</comment>
<evidence type="ECO:0000256" key="7">
    <source>
        <dbReference type="SAM" id="MobiDB-lite"/>
    </source>
</evidence>
<dbReference type="GeneID" id="100898145"/>
<evidence type="ECO:0000256" key="1">
    <source>
        <dbReference type="ARBA" id="ARBA00004141"/>
    </source>
</evidence>
<dbReference type="GO" id="GO:0042246">
    <property type="term" value="P:tissue regeneration"/>
    <property type="evidence" value="ECO:0007669"/>
    <property type="project" value="InterPro"/>
</dbReference>
<dbReference type="Pfam" id="PF04923">
    <property type="entry name" value="Ninjurin"/>
    <property type="match status" value="1"/>
</dbReference>
<evidence type="ECO:0000256" key="3">
    <source>
        <dbReference type="ARBA" id="ARBA00022692"/>
    </source>
</evidence>
<evidence type="ECO:0000256" key="4">
    <source>
        <dbReference type="ARBA" id="ARBA00022889"/>
    </source>
</evidence>
<dbReference type="RefSeq" id="XP_028968369.1">
    <property type="nucleotide sequence ID" value="XM_029112536.1"/>
</dbReference>
<keyword evidence="9" id="KW-1185">Reference proteome</keyword>
<keyword evidence="4" id="KW-0130">Cell adhesion</keyword>
<dbReference type="GO" id="GO:0007155">
    <property type="term" value="P:cell adhesion"/>
    <property type="evidence" value="ECO:0007669"/>
    <property type="project" value="UniProtKB-KW"/>
</dbReference>
<dbReference type="PANTHER" id="PTHR12316">
    <property type="entry name" value="NINJURIN-RELATED"/>
    <property type="match status" value="1"/>
</dbReference>
<gene>
    <name evidence="10" type="primary">LOC100898145</name>
</gene>
<evidence type="ECO:0000256" key="2">
    <source>
        <dbReference type="ARBA" id="ARBA00008141"/>
    </source>
</evidence>
<protein>
    <submittedName>
        <fullName evidence="10">Uncharacterized protein LOC100898145</fullName>
    </submittedName>
</protein>
<reference evidence="10" key="1">
    <citation type="submission" date="2025-08" db="UniProtKB">
        <authorList>
            <consortium name="RefSeq"/>
        </authorList>
    </citation>
    <scope>IDENTIFICATION</scope>
</reference>
<dbReference type="GO" id="GO:0016020">
    <property type="term" value="C:membrane"/>
    <property type="evidence" value="ECO:0007669"/>
    <property type="project" value="UniProtKB-SubCell"/>
</dbReference>
<feature type="transmembrane region" description="Helical" evidence="8">
    <location>
        <begin position="332"/>
        <end position="351"/>
    </location>
</feature>
<feature type="compositionally biased region" description="Low complexity" evidence="7">
    <location>
        <begin position="211"/>
        <end position="220"/>
    </location>
</feature>
<evidence type="ECO:0000256" key="6">
    <source>
        <dbReference type="ARBA" id="ARBA00023136"/>
    </source>
</evidence>
<evidence type="ECO:0000256" key="5">
    <source>
        <dbReference type="ARBA" id="ARBA00022989"/>
    </source>
</evidence>
<proteinExistence type="inferred from homology"/>
<dbReference type="PANTHER" id="PTHR12316:SF17">
    <property type="entry name" value="NINJURIN C, ISOFORM D"/>
    <property type="match status" value="1"/>
</dbReference>
<name>A0AAJ7WIH8_9ACAR</name>
<keyword evidence="6 8" id="KW-0472">Membrane</keyword>
<dbReference type="AlphaFoldDB" id="A0AAJ7WIH8"/>
<evidence type="ECO:0000313" key="9">
    <source>
        <dbReference type="Proteomes" id="UP000694867"/>
    </source>
</evidence>
<evidence type="ECO:0000313" key="10">
    <source>
        <dbReference type="RefSeq" id="XP_028968369.1"/>
    </source>
</evidence>
<dbReference type="InterPro" id="IPR007007">
    <property type="entry name" value="Ninjurin"/>
</dbReference>
<dbReference type="Proteomes" id="UP000694867">
    <property type="component" value="Unplaced"/>
</dbReference>
<keyword evidence="5 8" id="KW-1133">Transmembrane helix</keyword>
<dbReference type="KEGG" id="goe:100898145"/>
<comment type="similarity">
    <text evidence="2">Belongs to the ninjurin family.</text>
</comment>
<accession>A0AAJ7WIH8</accession>
<organism evidence="9 10">
    <name type="scientific">Galendromus occidentalis</name>
    <name type="common">western predatory mite</name>
    <dbReference type="NCBI Taxonomy" id="34638"/>
    <lineage>
        <taxon>Eukaryota</taxon>
        <taxon>Metazoa</taxon>
        <taxon>Ecdysozoa</taxon>
        <taxon>Arthropoda</taxon>
        <taxon>Chelicerata</taxon>
        <taxon>Arachnida</taxon>
        <taxon>Acari</taxon>
        <taxon>Parasitiformes</taxon>
        <taxon>Mesostigmata</taxon>
        <taxon>Gamasina</taxon>
        <taxon>Phytoseioidea</taxon>
        <taxon>Phytoseiidae</taxon>
        <taxon>Typhlodrominae</taxon>
        <taxon>Galendromus</taxon>
    </lineage>
</organism>
<evidence type="ECO:0000256" key="8">
    <source>
        <dbReference type="SAM" id="Phobius"/>
    </source>
</evidence>
<sequence length="379" mass="42693">MWDVRLDPWAYLVYNYNKLCGETAAPLTLVGRLSRCLYLVCNNCPVDRRNSSPFKADPIDARREKNQSTTRRGRGFAHTYLLSRKMLEPSDRGLELESPIRTRFAMLYGKNIRIGSRESSRRHQALLPEPLKVFCTADLRAGKGDWDRALGPSRGKDRRRLTCLQRKLLSPGRCSSLDTKFRRSHKHQLEVEELRELNRPPGPDRLNSADNENGTENTGGVNSDELRLDMEHSLQAEASSGAHSWMDMNLYSTKNAISQGLLTLALLTSNASQLRTILQNGSRSNRFYLICLASVGTALVLQVTVGILLIIKGRFNINRAFQQRPAELVNNFVLVGVFLIAVANIFLTAFVSSGEIHIPMPENVTQPVVPKDFDDHGYR</sequence>
<feature type="region of interest" description="Disordered" evidence="7">
    <location>
        <begin position="193"/>
        <end position="223"/>
    </location>
</feature>